<feature type="domain" description="F-box" evidence="2">
    <location>
        <begin position="23"/>
        <end position="69"/>
    </location>
</feature>
<dbReference type="PROSITE" id="PS50181">
    <property type="entry name" value="FBOX"/>
    <property type="match status" value="1"/>
</dbReference>
<evidence type="ECO:0000313" key="4">
    <source>
        <dbReference type="Proteomes" id="UP001331761"/>
    </source>
</evidence>
<accession>A0AAN8F8Q8</accession>
<evidence type="ECO:0000256" key="1">
    <source>
        <dbReference type="SAM" id="MobiDB-lite"/>
    </source>
</evidence>
<keyword evidence="4" id="KW-1185">Reference proteome</keyword>
<evidence type="ECO:0000259" key="2">
    <source>
        <dbReference type="PROSITE" id="PS50181"/>
    </source>
</evidence>
<protein>
    <recommendedName>
        <fullName evidence="2">F-box domain-containing protein</fullName>
    </recommendedName>
</protein>
<organism evidence="3 4">
    <name type="scientific">Trichostrongylus colubriformis</name>
    <name type="common">Black scour worm</name>
    <dbReference type="NCBI Taxonomy" id="6319"/>
    <lineage>
        <taxon>Eukaryota</taxon>
        <taxon>Metazoa</taxon>
        <taxon>Ecdysozoa</taxon>
        <taxon>Nematoda</taxon>
        <taxon>Chromadorea</taxon>
        <taxon>Rhabditida</taxon>
        <taxon>Rhabditina</taxon>
        <taxon>Rhabditomorpha</taxon>
        <taxon>Strongyloidea</taxon>
        <taxon>Trichostrongylidae</taxon>
        <taxon>Trichostrongylus</taxon>
    </lineage>
</organism>
<dbReference type="Proteomes" id="UP001331761">
    <property type="component" value="Unassembled WGS sequence"/>
</dbReference>
<sequence length="329" mass="36921">MLSPVLTVSDDLHDLPLTPPKKPFPWNQLPQELQVLVLQNLCRSDLDKCQLLNRKLFAFIRSNERWMKKRIIENLNIRMGNGPGFQLHVKCNEEGISETKELGTFNSIPRPPTNHSTGAENLPPPLSPSIHSQLRKVFRNACIFQLQIDKGSLTDELLLTVLFCVQDADCGVNQLLMEGLSVANMTSSVFLHFLRTLAPSTVILCRVNDFSRDKFSPEVLEFIVTTQRFSLNGFRGDLLPLDDDVLAHLTATDFYIASPNMITISGLRAFVERLTSGKQTVNRGIICTNFPIDGVSLPIAPKNTLRVVWGGNYVSFSTDRTQDETKLPE</sequence>
<proteinExistence type="predicted"/>
<comment type="caution">
    <text evidence="3">The sequence shown here is derived from an EMBL/GenBank/DDBJ whole genome shotgun (WGS) entry which is preliminary data.</text>
</comment>
<dbReference type="AlphaFoldDB" id="A0AAN8F8Q8"/>
<reference evidence="3 4" key="1">
    <citation type="submission" date="2019-10" db="EMBL/GenBank/DDBJ databases">
        <title>Assembly and Annotation for the nematode Trichostrongylus colubriformis.</title>
        <authorList>
            <person name="Martin J."/>
        </authorList>
    </citation>
    <scope>NUCLEOTIDE SEQUENCE [LARGE SCALE GENOMIC DNA]</scope>
    <source>
        <strain evidence="3">G859</strain>
        <tissue evidence="3">Whole worm</tissue>
    </source>
</reference>
<feature type="region of interest" description="Disordered" evidence="1">
    <location>
        <begin position="103"/>
        <end position="125"/>
    </location>
</feature>
<gene>
    <name evidence="3" type="ORF">GCK32_004724</name>
</gene>
<dbReference type="InterPro" id="IPR001810">
    <property type="entry name" value="F-box_dom"/>
</dbReference>
<dbReference type="EMBL" id="WIXE01013516">
    <property type="protein sequence ID" value="KAK5975051.1"/>
    <property type="molecule type" value="Genomic_DNA"/>
</dbReference>
<dbReference type="SUPFAM" id="SSF81383">
    <property type="entry name" value="F-box domain"/>
    <property type="match status" value="1"/>
</dbReference>
<evidence type="ECO:0000313" key="3">
    <source>
        <dbReference type="EMBL" id="KAK5975051.1"/>
    </source>
</evidence>
<dbReference type="InterPro" id="IPR036047">
    <property type="entry name" value="F-box-like_dom_sf"/>
</dbReference>
<name>A0AAN8F8Q8_TRICO</name>